<comment type="caution">
    <text evidence="1">The sequence shown here is derived from an EMBL/GenBank/DDBJ whole genome shotgun (WGS) entry which is preliminary data.</text>
</comment>
<accession>A0ABS9J5B8</accession>
<evidence type="ECO:0000313" key="2">
    <source>
        <dbReference type="Proteomes" id="UP000829517"/>
    </source>
</evidence>
<dbReference type="EMBL" id="JAETXX010000007">
    <property type="protein sequence ID" value="MCF8715528.1"/>
    <property type="molecule type" value="Genomic_DNA"/>
</dbReference>
<reference evidence="1 2" key="1">
    <citation type="submission" date="2021-01" db="EMBL/GenBank/DDBJ databases">
        <title>Genome sequencing of Joostella atrarenae M1-2 (= KCTC 23194).</title>
        <authorList>
            <person name="Zakaria M.R."/>
            <person name="Lam M.Q."/>
            <person name="Chong C.S."/>
        </authorList>
    </citation>
    <scope>NUCLEOTIDE SEQUENCE [LARGE SCALE GENOMIC DNA]</scope>
    <source>
        <strain evidence="1 2">M1-2</strain>
    </source>
</reference>
<gene>
    <name evidence="1" type="ORF">JM658_11895</name>
</gene>
<name>A0ABS9J5B8_9FLAO</name>
<protein>
    <recommendedName>
        <fullName evidence="3">DUF4375 domain-containing protein</fullName>
    </recommendedName>
</protein>
<keyword evidence="2" id="KW-1185">Reference proteome</keyword>
<sequence length="158" mass="19126">MFRPSQIQDYIDYNEEHNDYFVLINEYSEAVLYKEIIHFMNIAFPEWNSNAGIGSWAAEFVLTAIQNLEYTEEKEYTLLKTLKEMYVTLADDYNSFKEKYQFIILDDILKQFNIEYGEFLDEHENLSEKDFEALYEELYATYRNKYFNVVTYSFIEND</sequence>
<evidence type="ECO:0000313" key="1">
    <source>
        <dbReference type="EMBL" id="MCF8715528.1"/>
    </source>
</evidence>
<dbReference type="RefSeq" id="WP_236959492.1">
    <property type="nucleotide sequence ID" value="NZ_JAETXX010000007.1"/>
</dbReference>
<dbReference type="Proteomes" id="UP000829517">
    <property type="component" value="Unassembled WGS sequence"/>
</dbReference>
<evidence type="ECO:0008006" key="3">
    <source>
        <dbReference type="Google" id="ProtNLM"/>
    </source>
</evidence>
<organism evidence="1 2">
    <name type="scientific">Joostella atrarenae</name>
    <dbReference type="NCBI Taxonomy" id="679257"/>
    <lineage>
        <taxon>Bacteria</taxon>
        <taxon>Pseudomonadati</taxon>
        <taxon>Bacteroidota</taxon>
        <taxon>Flavobacteriia</taxon>
        <taxon>Flavobacteriales</taxon>
        <taxon>Flavobacteriaceae</taxon>
        <taxon>Joostella</taxon>
    </lineage>
</organism>
<proteinExistence type="predicted"/>